<dbReference type="Pfam" id="PF01261">
    <property type="entry name" value="AP_endonuc_2"/>
    <property type="match status" value="1"/>
</dbReference>
<accession>A0ABP4EN38</accession>
<protein>
    <recommendedName>
        <fullName evidence="1">Xylose isomerase-like TIM barrel domain-containing protein</fullName>
    </recommendedName>
</protein>
<dbReference type="RefSeq" id="WP_344626946.1">
    <property type="nucleotide sequence ID" value="NZ_BAAALD010000083.1"/>
</dbReference>
<organism evidence="2 3">
    <name type="scientific">Kitasatospora arboriphila</name>
    <dbReference type="NCBI Taxonomy" id="258052"/>
    <lineage>
        <taxon>Bacteria</taxon>
        <taxon>Bacillati</taxon>
        <taxon>Actinomycetota</taxon>
        <taxon>Actinomycetes</taxon>
        <taxon>Kitasatosporales</taxon>
        <taxon>Streptomycetaceae</taxon>
        <taxon>Kitasatospora</taxon>
    </lineage>
</organism>
<comment type="caution">
    <text evidence="2">The sequence shown here is derived from an EMBL/GenBank/DDBJ whole genome shotgun (WGS) entry which is preliminary data.</text>
</comment>
<evidence type="ECO:0000313" key="2">
    <source>
        <dbReference type="EMBL" id="GAA1111865.1"/>
    </source>
</evidence>
<dbReference type="InterPro" id="IPR050312">
    <property type="entry name" value="IolE/XylAMocC-like"/>
</dbReference>
<evidence type="ECO:0000313" key="3">
    <source>
        <dbReference type="Proteomes" id="UP001499987"/>
    </source>
</evidence>
<feature type="domain" description="Xylose isomerase-like TIM barrel" evidence="1">
    <location>
        <begin position="19"/>
        <end position="264"/>
    </location>
</feature>
<dbReference type="PANTHER" id="PTHR12110">
    <property type="entry name" value="HYDROXYPYRUVATE ISOMERASE"/>
    <property type="match status" value="1"/>
</dbReference>
<dbReference type="Gene3D" id="3.20.20.150">
    <property type="entry name" value="Divalent-metal-dependent TIM barrel enzymes"/>
    <property type="match status" value="1"/>
</dbReference>
<name>A0ABP4EN38_9ACTN</name>
<gene>
    <name evidence="2" type="ORF">GCM10009663_61290</name>
</gene>
<dbReference type="InterPro" id="IPR036237">
    <property type="entry name" value="Xyl_isomerase-like_sf"/>
</dbReference>
<evidence type="ECO:0000259" key="1">
    <source>
        <dbReference type="Pfam" id="PF01261"/>
    </source>
</evidence>
<dbReference type="Proteomes" id="UP001499987">
    <property type="component" value="Unassembled WGS sequence"/>
</dbReference>
<sequence length="268" mass="29348">MRLSIITDEVSQDPAAAVEYAVEQGIRYVAVRSVWGKNILQCDDSDIESLVELFDRYEVAVTSIMSPLFKCPAESSGESAPVDPHFVGFPPVLAEHLDAARRLPAIAAALKIPTVRIFTFLTAKAGDSIPAKQEALIRQTVGDWPISLAAVENEYVCHVRTLPELEDFTTASGLSAIVDPCNHLIAADNDGLSELTARLVGRTVDVHVKDRKEGRYVPVGQGDLRWAEIFERLRNLGYTGTVTLESHLRGDLEGIGRSITALREWVAL</sequence>
<dbReference type="SUPFAM" id="SSF51658">
    <property type="entry name" value="Xylose isomerase-like"/>
    <property type="match status" value="1"/>
</dbReference>
<keyword evidence="3" id="KW-1185">Reference proteome</keyword>
<reference evidence="3" key="1">
    <citation type="journal article" date="2019" name="Int. J. Syst. Evol. Microbiol.">
        <title>The Global Catalogue of Microorganisms (GCM) 10K type strain sequencing project: providing services to taxonomists for standard genome sequencing and annotation.</title>
        <authorList>
            <consortium name="The Broad Institute Genomics Platform"/>
            <consortium name="The Broad Institute Genome Sequencing Center for Infectious Disease"/>
            <person name="Wu L."/>
            <person name="Ma J."/>
        </authorList>
    </citation>
    <scope>NUCLEOTIDE SEQUENCE [LARGE SCALE GENOMIC DNA]</scope>
    <source>
        <strain evidence="3">JCM 13002</strain>
    </source>
</reference>
<dbReference type="EMBL" id="BAAALD010000083">
    <property type="protein sequence ID" value="GAA1111865.1"/>
    <property type="molecule type" value="Genomic_DNA"/>
</dbReference>
<dbReference type="InterPro" id="IPR013022">
    <property type="entry name" value="Xyl_isomerase-like_TIM-brl"/>
</dbReference>
<dbReference type="PANTHER" id="PTHR12110:SF41">
    <property type="entry name" value="INOSOSE DEHYDRATASE"/>
    <property type="match status" value="1"/>
</dbReference>
<proteinExistence type="predicted"/>